<proteinExistence type="predicted"/>
<evidence type="ECO:0000259" key="1">
    <source>
        <dbReference type="Pfam" id="PF02627"/>
    </source>
</evidence>
<dbReference type="Proteomes" id="UP001610104">
    <property type="component" value="Unassembled WGS sequence"/>
</dbReference>
<organism evidence="2 3">
    <name type="scientific">Gaetbulibacter aquiaggeris</name>
    <dbReference type="NCBI Taxonomy" id="1735373"/>
    <lineage>
        <taxon>Bacteria</taxon>
        <taxon>Pseudomonadati</taxon>
        <taxon>Bacteroidota</taxon>
        <taxon>Flavobacteriia</taxon>
        <taxon>Flavobacteriales</taxon>
        <taxon>Flavobacteriaceae</taxon>
        <taxon>Gaetbulibacter</taxon>
    </lineage>
</organism>
<dbReference type="InterPro" id="IPR003779">
    <property type="entry name" value="CMD-like"/>
</dbReference>
<protein>
    <submittedName>
        <fullName evidence="2">Carboxymuconolactone decarboxylase family protein</fullName>
    </submittedName>
</protein>
<dbReference type="SUPFAM" id="SSF69118">
    <property type="entry name" value="AhpD-like"/>
    <property type="match status" value="1"/>
</dbReference>
<comment type="caution">
    <text evidence="2">The sequence shown here is derived from an EMBL/GenBank/DDBJ whole genome shotgun (WGS) entry which is preliminary data.</text>
</comment>
<reference evidence="2 3" key="1">
    <citation type="submission" date="2024-02" db="EMBL/GenBank/DDBJ databases">
        <title>A Gaetbulibacter species isolated from tidal flats and genomic insights of their niches.</title>
        <authorList>
            <person name="Ye Y."/>
        </authorList>
    </citation>
    <scope>NUCLEOTIDE SEQUENCE [LARGE SCALE GENOMIC DNA]</scope>
    <source>
        <strain evidence="2 3">KEM-8</strain>
    </source>
</reference>
<sequence length="122" mass="13037">MIKDYSKNYHDLTKSISELELKIPQVMKGFNTLHKAGIADGVLSTKTKELIALGIAITVRCDGCIAFHVQHALSSGATSQEILETIGVAVLMGGGPAVVYGCEAMEALEQFIVLEKNGKETS</sequence>
<dbReference type="PANTHER" id="PTHR33930:SF2">
    <property type="entry name" value="BLR3452 PROTEIN"/>
    <property type="match status" value="1"/>
</dbReference>
<dbReference type="Gene3D" id="1.20.1290.10">
    <property type="entry name" value="AhpD-like"/>
    <property type="match status" value="1"/>
</dbReference>
<dbReference type="InterPro" id="IPR029032">
    <property type="entry name" value="AhpD-like"/>
</dbReference>
<dbReference type="EMBL" id="JBAWKC010000003">
    <property type="protein sequence ID" value="MFH6769052.1"/>
    <property type="molecule type" value="Genomic_DNA"/>
</dbReference>
<dbReference type="RefSeq" id="WP_395438298.1">
    <property type="nucleotide sequence ID" value="NZ_JBAWKC010000003.1"/>
</dbReference>
<name>A0ABW7MTM8_9FLAO</name>
<feature type="domain" description="Carboxymuconolactone decarboxylase-like" evidence="1">
    <location>
        <begin position="24"/>
        <end position="106"/>
    </location>
</feature>
<dbReference type="NCBIfam" id="TIGR00778">
    <property type="entry name" value="ahpD_dom"/>
    <property type="match status" value="1"/>
</dbReference>
<evidence type="ECO:0000313" key="3">
    <source>
        <dbReference type="Proteomes" id="UP001610104"/>
    </source>
</evidence>
<accession>A0ABW7MTM8</accession>
<evidence type="ECO:0000313" key="2">
    <source>
        <dbReference type="EMBL" id="MFH6769052.1"/>
    </source>
</evidence>
<dbReference type="PANTHER" id="PTHR33930">
    <property type="entry name" value="ALKYL HYDROPEROXIDE REDUCTASE AHPD"/>
    <property type="match status" value="1"/>
</dbReference>
<dbReference type="Pfam" id="PF02627">
    <property type="entry name" value="CMD"/>
    <property type="match status" value="1"/>
</dbReference>
<keyword evidence="3" id="KW-1185">Reference proteome</keyword>
<gene>
    <name evidence="2" type="ORF">V8G56_09930</name>
</gene>
<dbReference type="InterPro" id="IPR004675">
    <property type="entry name" value="AhpD_core"/>
</dbReference>